<protein>
    <submittedName>
        <fullName evidence="1">Uncharacterized protein</fullName>
    </submittedName>
</protein>
<reference evidence="2" key="1">
    <citation type="journal article" date="2019" name="MBio">
        <title>Comparative genomics for the elucidation of multidrug resistance (MDR) in Candida lusitaniae.</title>
        <authorList>
            <person name="Kannan A."/>
            <person name="Asner S.A."/>
            <person name="Trachsel E."/>
            <person name="Kelly S."/>
            <person name="Parker J."/>
            <person name="Sanglard D."/>
        </authorList>
    </citation>
    <scope>NUCLEOTIDE SEQUENCE [LARGE SCALE GENOMIC DNA]</scope>
    <source>
        <strain evidence="2">P1</strain>
    </source>
</reference>
<accession>A0ACD0WPV3</accession>
<proteinExistence type="predicted"/>
<dbReference type="EMBL" id="CP038488">
    <property type="protein sequence ID" value="QFZ29426.1"/>
    <property type="molecule type" value="Genomic_DNA"/>
</dbReference>
<gene>
    <name evidence="1" type="ORF">EJF14_50666</name>
</gene>
<dbReference type="Proteomes" id="UP000326582">
    <property type="component" value="Chromosome 5"/>
</dbReference>
<name>A0ACD0WPV3_CLALS</name>
<evidence type="ECO:0000313" key="2">
    <source>
        <dbReference type="Proteomes" id="UP000326582"/>
    </source>
</evidence>
<keyword evidence="2" id="KW-1185">Reference proteome</keyword>
<sequence>MGSGSLLRFSGGNGRNKRRVQASGQQHTVWNLGHQPFSHGHLQSLSHSFEVSMLLGNLAAVPPQRSEVAGNSVGVGVVDVARWEGEHLVTLVNETLQLGRKVSRFRRLGQLAHVQGDNTDGVTRSNDSVLLLVVQGKGEHAVQVFWRIEAVFFHQRNDGLAVGKRLVFVVAELGSQGNVVVDFSVDGQGVSLIGRNDGSGARVQADNGQSFVT</sequence>
<evidence type="ECO:0000313" key="1">
    <source>
        <dbReference type="EMBL" id="QFZ29426.1"/>
    </source>
</evidence>
<organism evidence="1 2">
    <name type="scientific">Clavispora lusitaniae</name>
    <name type="common">Candida lusitaniae</name>
    <dbReference type="NCBI Taxonomy" id="36911"/>
    <lineage>
        <taxon>Eukaryota</taxon>
        <taxon>Fungi</taxon>
        <taxon>Dikarya</taxon>
        <taxon>Ascomycota</taxon>
        <taxon>Saccharomycotina</taxon>
        <taxon>Pichiomycetes</taxon>
        <taxon>Metschnikowiaceae</taxon>
        <taxon>Clavispora</taxon>
    </lineage>
</organism>